<dbReference type="GO" id="GO:0000731">
    <property type="term" value="P:DNA synthesis involved in DNA repair"/>
    <property type="evidence" value="ECO:0007669"/>
    <property type="project" value="TreeGrafter"/>
</dbReference>
<reference evidence="12 13" key="1">
    <citation type="submission" date="2018-05" db="EMBL/GenBank/DDBJ databases">
        <title>Mucilaginibacter hurinus sp. nov., isolated from briquette warehouse soil.</title>
        <authorList>
            <person name="Choi L."/>
        </authorList>
    </citation>
    <scope>NUCLEOTIDE SEQUENCE [LARGE SCALE GENOMIC DNA]</scope>
    <source>
        <strain evidence="12 13">ZR32</strain>
    </source>
</reference>
<keyword evidence="5 9" id="KW-0235">DNA replication</keyword>
<dbReference type="InterPro" id="IPR027417">
    <property type="entry name" value="P-loop_NTPase"/>
</dbReference>
<evidence type="ECO:0000256" key="3">
    <source>
        <dbReference type="ARBA" id="ARBA00020170"/>
    </source>
</evidence>
<dbReference type="Gene3D" id="1.20.1050.90">
    <property type="entry name" value="RecF/RecN/SMC, N-terminal domain"/>
    <property type="match status" value="1"/>
</dbReference>
<sequence>MYLQQLSVINFKNYAGAELTFSDGVNAFLGNNGAGKTNLLDAVHYLSLCKSYFNPIDSQQIKQGEEFFIITGTFNKNDKQEAVACSVKRNQKKQFKRNKKDYQRLADHIGLLPLVMISPYDVSIIIEGSEERRKFIDNVISQTDNQYLDELIAYNKALVNRNALLKQIADTGRYDPDLLEVVDDQLVASGGKIFEKRRRFMENFTSVFNNHYSYISDNAEQVNLIYESQLLQDDFAGLLKKTREKDRVLERTTAGIHKDDLQFSIHGMPMKKFGSQGQQKSFLIALKLAQYTYLYQQKKFKPLLLLDDIFDKLDDNRVTKLMQMVSNHDFGQVFITDTSTSRVTEVFKDIGVEIKLFYIKEGEANGQNE</sequence>
<dbReference type="GO" id="GO:0005737">
    <property type="term" value="C:cytoplasm"/>
    <property type="evidence" value="ECO:0007669"/>
    <property type="project" value="UniProtKB-SubCell"/>
</dbReference>
<dbReference type="RefSeq" id="WP_114004416.1">
    <property type="nucleotide sequence ID" value="NZ_QGDC01000003.1"/>
</dbReference>
<dbReference type="InterPro" id="IPR001238">
    <property type="entry name" value="DNA-binding_RecF"/>
</dbReference>
<feature type="binding site" evidence="9">
    <location>
        <begin position="30"/>
        <end position="37"/>
    </location>
    <ligand>
        <name>ATP</name>
        <dbReference type="ChEBI" id="CHEBI:30616"/>
    </ligand>
</feature>
<dbReference type="InterPro" id="IPR042174">
    <property type="entry name" value="RecF_2"/>
</dbReference>
<dbReference type="OrthoDB" id="9803889at2"/>
<dbReference type="InterPro" id="IPR018078">
    <property type="entry name" value="DNA-binding_RecF_CS"/>
</dbReference>
<feature type="domain" description="RecF/RecN/SMC N-terminal" evidence="11">
    <location>
        <begin position="2"/>
        <end position="351"/>
    </location>
</feature>
<dbReference type="AlphaFoldDB" id="A0A367GQF2"/>
<dbReference type="PANTHER" id="PTHR32182:SF0">
    <property type="entry name" value="DNA REPLICATION AND REPAIR PROTEIN RECF"/>
    <property type="match status" value="1"/>
</dbReference>
<comment type="function">
    <text evidence="9 10">The RecF protein is involved in DNA metabolism; it is required for DNA replication and normal SOS inducibility. RecF binds preferentially to single-stranded, linear DNA. It also seems to bind ATP.</text>
</comment>
<dbReference type="PANTHER" id="PTHR32182">
    <property type="entry name" value="DNA REPLICATION AND REPAIR PROTEIN RECF"/>
    <property type="match status" value="1"/>
</dbReference>
<accession>A0A367GQF2</accession>
<dbReference type="PROSITE" id="PS00618">
    <property type="entry name" value="RECF_2"/>
    <property type="match status" value="1"/>
</dbReference>
<dbReference type="GO" id="GO:0009432">
    <property type="term" value="P:SOS response"/>
    <property type="evidence" value="ECO:0007669"/>
    <property type="project" value="UniProtKB-UniRule"/>
</dbReference>
<organism evidence="12 13">
    <name type="scientific">Mucilaginibacter hurinus</name>
    <dbReference type="NCBI Taxonomy" id="2201324"/>
    <lineage>
        <taxon>Bacteria</taxon>
        <taxon>Pseudomonadati</taxon>
        <taxon>Bacteroidota</taxon>
        <taxon>Sphingobacteriia</taxon>
        <taxon>Sphingobacteriales</taxon>
        <taxon>Sphingobacteriaceae</taxon>
        <taxon>Mucilaginibacter</taxon>
    </lineage>
</organism>
<dbReference type="EMBL" id="QGDC01000003">
    <property type="protein sequence ID" value="RCH55500.1"/>
    <property type="molecule type" value="Genomic_DNA"/>
</dbReference>
<evidence type="ECO:0000256" key="7">
    <source>
        <dbReference type="ARBA" id="ARBA00022840"/>
    </source>
</evidence>
<evidence type="ECO:0000256" key="9">
    <source>
        <dbReference type="HAMAP-Rule" id="MF_00365"/>
    </source>
</evidence>
<evidence type="ECO:0000256" key="10">
    <source>
        <dbReference type="RuleBase" id="RU000578"/>
    </source>
</evidence>
<dbReference type="SUPFAM" id="SSF52540">
    <property type="entry name" value="P-loop containing nucleoside triphosphate hydrolases"/>
    <property type="match status" value="1"/>
</dbReference>
<keyword evidence="4 9" id="KW-0963">Cytoplasm</keyword>
<comment type="caution">
    <text evidence="12">The sequence shown here is derived from an EMBL/GenBank/DDBJ whole genome shotgun (WGS) entry which is preliminary data.</text>
</comment>
<gene>
    <name evidence="9" type="primary">recF</name>
    <name evidence="12" type="ORF">DJ568_06290</name>
</gene>
<comment type="similarity">
    <text evidence="2 9 10">Belongs to the RecF family.</text>
</comment>
<comment type="subcellular location">
    <subcellularLocation>
        <location evidence="1 9 10">Cytoplasm</location>
    </subcellularLocation>
</comment>
<dbReference type="InterPro" id="IPR003395">
    <property type="entry name" value="RecF/RecN/SMC_N"/>
</dbReference>
<keyword evidence="9 10" id="KW-0742">SOS response</keyword>
<dbReference type="GO" id="GO:0005524">
    <property type="term" value="F:ATP binding"/>
    <property type="evidence" value="ECO:0007669"/>
    <property type="project" value="UniProtKB-UniRule"/>
</dbReference>
<evidence type="ECO:0000256" key="4">
    <source>
        <dbReference type="ARBA" id="ARBA00022490"/>
    </source>
</evidence>
<keyword evidence="9 10" id="KW-0234">DNA repair</keyword>
<evidence type="ECO:0000256" key="5">
    <source>
        <dbReference type="ARBA" id="ARBA00022705"/>
    </source>
</evidence>
<keyword evidence="8 9" id="KW-0238">DNA-binding</keyword>
<proteinExistence type="inferred from homology"/>
<dbReference type="PROSITE" id="PS00617">
    <property type="entry name" value="RECF_1"/>
    <property type="match status" value="1"/>
</dbReference>
<evidence type="ECO:0000256" key="6">
    <source>
        <dbReference type="ARBA" id="ARBA00022741"/>
    </source>
</evidence>
<name>A0A367GQF2_9SPHI</name>
<dbReference type="Proteomes" id="UP000253209">
    <property type="component" value="Unassembled WGS sequence"/>
</dbReference>
<evidence type="ECO:0000256" key="8">
    <source>
        <dbReference type="ARBA" id="ARBA00023125"/>
    </source>
</evidence>
<keyword evidence="9 10" id="KW-0227">DNA damage</keyword>
<dbReference type="GO" id="GO:0003697">
    <property type="term" value="F:single-stranded DNA binding"/>
    <property type="evidence" value="ECO:0007669"/>
    <property type="project" value="UniProtKB-UniRule"/>
</dbReference>
<dbReference type="HAMAP" id="MF_00365">
    <property type="entry name" value="RecF"/>
    <property type="match status" value="1"/>
</dbReference>
<dbReference type="GO" id="GO:0006260">
    <property type="term" value="P:DNA replication"/>
    <property type="evidence" value="ECO:0007669"/>
    <property type="project" value="UniProtKB-UniRule"/>
</dbReference>
<evidence type="ECO:0000256" key="1">
    <source>
        <dbReference type="ARBA" id="ARBA00004496"/>
    </source>
</evidence>
<dbReference type="Pfam" id="PF02463">
    <property type="entry name" value="SMC_N"/>
    <property type="match status" value="1"/>
</dbReference>
<evidence type="ECO:0000256" key="2">
    <source>
        <dbReference type="ARBA" id="ARBA00008016"/>
    </source>
</evidence>
<dbReference type="NCBIfam" id="TIGR00611">
    <property type="entry name" value="recf"/>
    <property type="match status" value="1"/>
</dbReference>
<evidence type="ECO:0000313" key="13">
    <source>
        <dbReference type="Proteomes" id="UP000253209"/>
    </source>
</evidence>
<keyword evidence="6 9" id="KW-0547">Nucleotide-binding</keyword>
<evidence type="ECO:0000259" key="11">
    <source>
        <dbReference type="Pfam" id="PF02463"/>
    </source>
</evidence>
<keyword evidence="13" id="KW-1185">Reference proteome</keyword>
<dbReference type="Gene3D" id="3.40.50.300">
    <property type="entry name" value="P-loop containing nucleotide triphosphate hydrolases"/>
    <property type="match status" value="1"/>
</dbReference>
<evidence type="ECO:0000313" key="12">
    <source>
        <dbReference type="EMBL" id="RCH55500.1"/>
    </source>
</evidence>
<dbReference type="GO" id="GO:0006302">
    <property type="term" value="P:double-strand break repair"/>
    <property type="evidence" value="ECO:0007669"/>
    <property type="project" value="TreeGrafter"/>
</dbReference>
<protein>
    <recommendedName>
        <fullName evidence="3 9">DNA replication and repair protein RecF</fullName>
    </recommendedName>
</protein>
<keyword evidence="7 9" id="KW-0067">ATP-binding</keyword>